<dbReference type="PANTHER" id="PTHR21716">
    <property type="entry name" value="TRANSMEMBRANE PROTEIN"/>
    <property type="match status" value="1"/>
</dbReference>
<feature type="transmembrane region" description="Helical" evidence="6">
    <location>
        <begin position="270"/>
        <end position="286"/>
    </location>
</feature>
<dbReference type="AlphaFoldDB" id="A0A7W7B1M4"/>
<feature type="transmembrane region" description="Helical" evidence="6">
    <location>
        <begin position="212"/>
        <end position="234"/>
    </location>
</feature>
<proteinExistence type="inferred from homology"/>
<comment type="similarity">
    <text evidence="2">Belongs to the autoinducer-2 exporter (AI-2E) (TC 2.A.86) family.</text>
</comment>
<dbReference type="Proteomes" id="UP000566324">
    <property type="component" value="Unassembled WGS sequence"/>
</dbReference>
<evidence type="ECO:0000256" key="3">
    <source>
        <dbReference type="ARBA" id="ARBA00022692"/>
    </source>
</evidence>
<evidence type="ECO:0000256" key="5">
    <source>
        <dbReference type="ARBA" id="ARBA00023136"/>
    </source>
</evidence>
<evidence type="ECO:0000313" key="8">
    <source>
        <dbReference type="Proteomes" id="UP000566324"/>
    </source>
</evidence>
<feature type="transmembrane region" description="Helical" evidence="6">
    <location>
        <begin position="64"/>
        <end position="89"/>
    </location>
</feature>
<accession>A0A7W7B1M4</accession>
<reference evidence="7 8" key="1">
    <citation type="submission" date="2020-08" db="EMBL/GenBank/DDBJ databases">
        <title>Genomic Encyclopedia of Type Strains, Phase IV (KMG-IV): sequencing the most valuable type-strain genomes for metagenomic binning, comparative biology and taxonomic classification.</title>
        <authorList>
            <person name="Goeker M."/>
        </authorList>
    </citation>
    <scope>NUCLEOTIDE SEQUENCE [LARGE SCALE GENOMIC DNA]</scope>
    <source>
        <strain evidence="7 8">DSM 17328</strain>
    </source>
</reference>
<dbReference type="EMBL" id="JACHNZ010000008">
    <property type="protein sequence ID" value="MBB4631350.1"/>
    <property type="molecule type" value="Genomic_DNA"/>
</dbReference>
<sequence>MSDGAALAGRRRIPIRWIFVAAIILWFAYATRGVLGPFIAGLVIAYLLDPVADRLEARGVPRWGAAALILVAFFAVFALLILAMAPLVAGQFQQLVQNLPQLIRSLEPLVERLSEAAGDVVALETLTNDLMHRVAAWLSTLASSVLSGGLAVFNLLALFVMMPVVAFYALRDYDVLTTRINAWWPPRYAPTISRLLGESDAALAGFVRGQSLVCLSLAVFYSVGWSLIGLNYALVLGMLAGLLGFVPYLGVVISVGLGLLVGLGQWGPDVLNLGLIVGIFFVGQILESMVLTPNLIGNRIGLHPLWVLFAVFAGGELLGILGVFLAVPVAAVLGVVMRWLLGEYLKSPLFTDDDPPPEDVTVSP</sequence>
<feature type="transmembrane region" description="Helical" evidence="6">
    <location>
        <begin position="306"/>
        <end position="336"/>
    </location>
</feature>
<dbReference type="InterPro" id="IPR002549">
    <property type="entry name" value="AI-2E-like"/>
</dbReference>
<evidence type="ECO:0000256" key="1">
    <source>
        <dbReference type="ARBA" id="ARBA00004141"/>
    </source>
</evidence>
<dbReference type="GO" id="GO:0016020">
    <property type="term" value="C:membrane"/>
    <property type="evidence" value="ECO:0007669"/>
    <property type="project" value="UniProtKB-SubCell"/>
</dbReference>
<feature type="transmembrane region" description="Helical" evidence="6">
    <location>
        <begin position="35"/>
        <end position="52"/>
    </location>
</feature>
<dbReference type="Pfam" id="PF01594">
    <property type="entry name" value="AI-2E_transport"/>
    <property type="match status" value="1"/>
</dbReference>
<keyword evidence="4 6" id="KW-1133">Transmembrane helix</keyword>
<evidence type="ECO:0000256" key="6">
    <source>
        <dbReference type="SAM" id="Phobius"/>
    </source>
</evidence>
<feature type="transmembrane region" description="Helical" evidence="6">
    <location>
        <begin position="12"/>
        <end position="29"/>
    </location>
</feature>
<dbReference type="GO" id="GO:0055085">
    <property type="term" value="P:transmembrane transport"/>
    <property type="evidence" value="ECO:0007669"/>
    <property type="project" value="TreeGrafter"/>
</dbReference>
<evidence type="ECO:0000256" key="4">
    <source>
        <dbReference type="ARBA" id="ARBA00022989"/>
    </source>
</evidence>
<organism evidence="7 8">
    <name type="scientific">Sphingosinicella soli</name>
    <dbReference type="NCBI Taxonomy" id="333708"/>
    <lineage>
        <taxon>Bacteria</taxon>
        <taxon>Pseudomonadati</taxon>
        <taxon>Pseudomonadota</taxon>
        <taxon>Alphaproteobacteria</taxon>
        <taxon>Sphingomonadales</taxon>
        <taxon>Sphingosinicellaceae</taxon>
        <taxon>Sphingosinicella</taxon>
    </lineage>
</organism>
<evidence type="ECO:0000313" key="7">
    <source>
        <dbReference type="EMBL" id="MBB4631350.1"/>
    </source>
</evidence>
<feature type="transmembrane region" description="Helical" evidence="6">
    <location>
        <begin position="145"/>
        <end position="170"/>
    </location>
</feature>
<keyword evidence="3 6" id="KW-0812">Transmembrane</keyword>
<keyword evidence="5 6" id="KW-0472">Membrane</keyword>
<name>A0A7W7B1M4_9SPHN</name>
<comment type="subcellular location">
    <subcellularLocation>
        <location evidence="1">Membrane</location>
        <topology evidence="1">Multi-pass membrane protein</topology>
    </subcellularLocation>
</comment>
<feature type="transmembrane region" description="Helical" evidence="6">
    <location>
        <begin position="240"/>
        <end position="263"/>
    </location>
</feature>
<gene>
    <name evidence="7" type="ORF">GGQ98_000958</name>
</gene>
<keyword evidence="8" id="KW-1185">Reference proteome</keyword>
<dbReference type="PANTHER" id="PTHR21716:SF64">
    <property type="entry name" value="AI-2 TRANSPORT PROTEIN TQSA"/>
    <property type="match status" value="1"/>
</dbReference>
<comment type="caution">
    <text evidence="7">The sequence shown here is derived from an EMBL/GenBank/DDBJ whole genome shotgun (WGS) entry which is preliminary data.</text>
</comment>
<dbReference type="RefSeq" id="WP_184065888.1">
    <property type="nucleotide sequence ID" value="NZ_JACHNZ010000008.1"/>
</dbReference>
<evidence type="ECO:0000256" key="2">
    <source>
        <dbReference type="ARBA" id="ARBA00009773"/>
    </source>
</evidence>
<protein>
    <submittedName>
        <fullName evidence="7">Putative PurR-regulated permease PerM</fullName>
    </submittedName>
</protein>